<dbReference type="Gene3D" id="1.10.3720.10">
    <property type="entry name" value="MetI-like"/>
    <property type="match status" value="1"/>
</dbReference>
<dbReference type="PROSITE" id="PS50928">
    <property type="entry name" value="ABC_TM1"/>
    <property type="match status" value="1"/>
</dbReference>
<sequence length="270" mass="29757">MIRVEVGSVCRTAGRHITTERLLTFSTVGIVLLLWFIVTELKLVSDILVPSPHKVMNSFLEIARNGYKENGLLTHLGDSMLRLIASFLLVVITAIPLGLASGYNSKIRAIVDPLIEFYRPLPPLAYYTLLVLWMGIENSSKIALLYLAGFAPVYIACVAGVLKIRNDYIDGAYTLGANSRQVFLHVIFPACLPDIFVGLRTAIGVAYTTLVAAEMVAAVTGIGWMVLDASKFLRSDIIFLGIIIMGITGIMIDRIIRFAEQRIVPWKGKE</sequence>
<reference evidence="9 10" key="1">
    <citation type="submission" date="2019-02" db="EMBL/GenBank/DDBJ databases">
        <title>Closed genome of Sporomusa termitida DSM 4440.</title>
        <authorList>
            <person name="Poehlein A."/>
            <person name="Daniel R."/>
        </authorList>
    </citation>
    <scope>NUCLEOTIDE SEQUENCE [LARGE SCALE GENOMIC DNA]</scope>
    <source>
        <strain evidence="9 10">DSM 4440</strain>
    </source>
</reference>
<evidence type="ECO:0000256" key="6">
    <source>
        <dbReference type="ARBA" id="ARBA00023136"/>
    </source>
</evidence>
<gene>
    <name evidence="9" type="primary">ssuC_13</name>
    <name evidence="9" type="ORF">SPTER_40030</name>
</gene>
<feature type="transmembrane region" description="Helical" evidence="7">
    <location>
        <begin position="142"/>
        <end position="162"/>
    </location>
</feature>
<name>A0A517DYY8_9FIRM</name>
<protein>
    <submittedName>
        <fullName evidence="9">Aliphatic sulfonates transport permease protein SsuC</fullName>
    </submittedName>
</protein>
<dbReference type="GO" id="GO:0010438">
    <property type="term" value="P:cellular response to sulfur starvation"/>
    <property type="evidence" value="ECO:0007669"/>
    <property type="project" value="TreeGrafter"/>
</dbReference>
<feature type="transmembrane region" description="Helical" evidence="7">
    <location>
        <begin position="117"/>
        <end position="136"/>
    </location>
</feature>
<dbReference type="AlphaFoldDB" id="A0A517DYY8"/>
<organism evidence="9 10">
    <name type="scientific">Sporomusa termitida</name>
    <dbReference type="NCBI Taxonomy" id="2377"/>
    <lineage>
        <taxon>Bacteria</taxon>
        <taxon>Bacillati</taxon>
        <taxon>Bacillota</taxon>
        <taxon>Negativicutes</taxon>
        <taxon>Selenomonadales</taxon>
        <taxon>Sporomusaceae</taxon>
        <taxon>Sporomusa</taxon>
    </lineage>
</organism>
<dbReference type="GO" id="GO:0042918">
    <property type="term" value="P:alkanesulfonate transmembrane transport"/>
    <property type="evidence" value="ECO:0007669"/>
    <property type="project" value="UniProtKB-ARBA"/>
</dbReference>
<accession>A0A517DYY8</accession>
<dbReference type="Pfam" id="PF00528">
    <property type="entry name" value="BPD_transp_1"/>
    <property type="match status" value="1"/>
</dbReference>
<evidence type="ECO:0000256" key="2">
    <source>
        <dbReference type="ARBA" id="ARBA00022448"/>
    </source>
</evidence>
<keyword evidence="2 7" id="KW-0813">Transport</keyword>
<dbReference type="OrthoDB" id="9804353at2"/>
<evidence type="ECO:0000256" key="1">
    <source>
        <dbReference type="ARBA" id="ARBA00004651"/>
    </source>
</evidence>
<evidence type="ECO:0000256" key="7">
    <source>
        <dbReference type="RuleBase" id="RU363032"/>
    </source>
</evidence>
<dbReference type="PANTHER" id="PTHR30151">
    <property type="entry name" value="ALKANE SULFONATE ABC TRANSPORTER-RELATED, MEMBRANE SUBUNIT"/>
    <property type="match status" value="1"/>
</dbReference>
<dbReference type="KEGG" id="sted:SPTER_40030"/>
<keyword evidence="5 7" id="KW-1133">Transmembrane helix</keyword>
<feature type="transmembrane region" description="Helical" evidence="7">
    <location>
        <begin position="21"/>
        <end position="38"/>
    </location>
</feature>
<evidence type="ECO:0000313" key="10">
    <source>
        <dbReference type="Proteomes" id="UP000320776"/>
    </source>
</evidence>
<feature type="transmembrane region" description="Helical" evidence="7">
    <location>
        <begin position="205"/>
        <end position="225"/>
    </location>
</feature>
<comment type="subcellular location">
    <subcellularLocation>
        <location evidence="1 7">Cell membrane</location>
        <topology evidence="1 7">Multi-pass membrane protein</topology>
    </subcellularLocation>
</comment>
<keyword evidence="6 7" id="KW-0472">Membrane</keyword>
<keyword evidence="3" id="KW-1003">Cell membrane</keyword>
<evidence type="ECO:0000256" key="4">
    <source>
        <dbReference type="ARBA" id="ARBA00022692"/>
    </source>
</evidence>
<dbReference type="PANTHER" id="PTHR30151:SF25">
    <property type="entry name" value="TAURINE TRANSPORT SYSTEM PERMEASE PROTEIN TAUC"/>
    <property type="match status" value="1"/>
</dbReference>
<dbReference type="InterPro" id="IPR000515">
    <property type="entry name" value="MetI-like"/>
</dbReference>
<evidence type="ECO:0000256" key="3">
    <source>
        <dbReference type="ARBA" id="ARBA00022475"/>
    </source>
</evidence>
<keyword evidence="4 7" id="KW-0812">Transmembrane</keyword>
<keyword evidence="10" id="KW-1185">Reference proteome</keyword>
<dbReference type="SUPFAM" id="SSF161098">
    <property type="entry name" value="MetI-like"/>
    <property type="match status" value="1"/>
</dbReference>
<feature type="domain" description="ABC transmembrane type-1" evidence="8">
    <location>
        <begin position="76"/>
        <end position="256"/>
    </location>
</feature>
<feature type="transmembrane region" description="Helical" evidence="7">
    <location>
        <begin position="237"/>
        <end position="256"/>
    </location>
</feature>
<proteinExistence type="inferred from homology"/>
<dbReference type="CDD" id="cd06261">
    <property type="entry name" value="TM_PBP2"/>
    <property type="match status" value="1"/>
</dbReference>
<feature type="transmembrane region" description="Helical" evidence="7">
    <location>
        <begin position="83"/>
        <end position="105"/>
    </location>
</feature>
<dbReference type="FunFam" id="1.10.3720.10:FF:000003">
    <property type="entry name" value="Aliphatic sulfonate ABC transporter permease"/>
    <property type="match status" value="1"/>
</dbReference>
<dbReference type="Proteomes" id="UP000320776">
    <property type="component" value="Chromosome"/>
</dbReference>
<comment type="similarity">
    <text evidence="7">Belongs to the binding-protein-dependent transport system permease family.</text>
</comment>
<evidence type="ECO:0000313" key="9">
    <source>
        <dbReference type="EMBL" id="QDR82575.1"/>
    </source>
</evidence>
<evidence type="ECO:0000259" key="8">
    <source>
        <dbReference type="PROSITE" id="PS50928"/>
    </source>
</evidence>
<evidence type="ECO:0000256" key="5">
    <source>
        <dbReference type="ARBA" id="ARBA00022989"/>
    </source>
</evidence>
<dbReference type="RefSeq" id="WP_144351949.1">
    <property type="nucleotide sequence ID" value="NZ_CP036259.1"/>
</dbReference>
<dbReference type="InterPro" id="IPR035906">
    <property type="entry name" value="MetI-like_sf"/>
</dbReference>
<dbReference type="GO" id="GO:0005886">
    <property type="term" value="C:plasma membrane"/>
    <property type="evidence" value="ECO:0007669"/>
    <property type="project" value="UniProtKB-SubCell"/>
</dbReference>
<dbReference type="EMBL" id="CP036259">
    <property type="protein sequence ID" value="QDR82575.1"/>
    <property type="molecule type" value="Genomic_DNA"/>
</dbReference>